<dbReference type="AlphaFoldDB" id="A0A382GMP0"/>
<accession>A0A382GMP0</accession>
<gene>
    <name evidence="1" type="ORF">METZ01_LOCUS228909</name>
</gene>
<sequence length="28" mass="3126">MKWVLPFALLLLTSCGDDHDMADVTVSF</sequence>
<name>A0A382GMP0_9ZZZZ</name>
<dbReference type="PROSITE" id="PS51257">
    <property type="entry name" value="PROKAR_LIPOPROTEIN"/>
    <property type="match status" value="1"/>
</dbReference>
<evidence type="ECO:0000313" key="1">
    <source>
        <dbReference type="EMBL" id="SVB76055.1"/>
    </source>
</evidence>
<reference evidence="1" key="1">
    <citation type="submission" date="2018-05" db="EMBL/GenBank/DDBJ databases">
        <authorList>
            <person name="Lanie J.A."/>
            <person name="Ng W.-L."/>
            <person name="Kazmierczak K.M."/>
            <person name="Andrzejewski T.M."/>
            <person name="Davidsen T.M."/>
            <person name="Wayne K.J."/>
            <person name="Tettelin H."/>
            <person name="Glass J.I."/>
            <person name="Rusch D."/>
            <person name="Podicherti R."/>
            <person name="Tsui H.-C.T."/>
            <person name="Winkler M.E."/>
        </authorList>
    </citation>
    <scope>NUCLEOTIDE SEQUENCE</scope>
</reference>
<protein>
    <submittedName>
        <fullName evidence="1">Uncharacterized protein</fullName>
    </submittedName>
</protein>
<organism evidence="1">
    <name type="scientific">marine metagenome</name>
    <dbReference type="NCBI Taxonomy" id="408172"/>
    <lineage>
        <taxon>unclassified sequences</taxon>
        <taxon>metagenomes</taxon>
        <taxon>ecological metagenomes</taxon>
    </lineage>
</organism>
<proteinExistence type="predicted"/>
<dbReference type="EMBL" id="UINC01056250">
    <property type="protein sequence ID" value="SVB76055.1"/>
    <property type="molecule type" value="Genomic_DNA"/>
</dbReference>
<feature type="non-terminal residue" evidence="1">
    <location>
        <position position="28"/>
    </location>
</feature>